<gene>
    <name evidence="1" type="ORF">METZ01_LOCUS430068</name>
</gene>
<dbReference type="EMBL" id="UINC01172240">
    <property type="protein sequence ID" value="SVD77214.1"/>
    <property type="molecule type" value="Genomic_DNA"/>
</dbReference>
<dbReference type="AlphaFoldDB" id="A0A382Y1Z2"/>
<protein>
    <submittedName>
        <fullName evidence="1">Uncharacterized protein</fullName>
    </submittedName>
</protein>
<evidence type="ECO:0000313" key="1">
    <source>
        <dbReference type="EMBL" id="SVD77214.1"/>
    </source>
</evidence>
<name>A0A382Y1Z2_9ZZZZ</name>
<sequence length="47" mass="5403">MDVSFIMFKVLKGCDQGQTRRLVKPIIAVMVSRHKLYSLIPEPQKSL</sequence>
<proteinExistence type="predicted"/>
<reference evidence="1" key="1">
    <citation type="submission" date="2018-05" db="EMBL/GenBank/DDBJ databases">
        <authorList>
            <person name="Lanie J.A."/>
            <person name="Ng W.-L."/>
            <person name="Kazmierczak K.M."/>
            <person name="Andrzejewski T.M."/>
            <person name="Davidsen T.M."/>
            <person name="Wayne K.J."/>
            <person name="Tettelin H."/>
            <person name="Glass J.I."/>
            <person name="Rusch D."/>
            <person name="Podicherti R."/>
            <person name="Tsui H.-C.T."/>
            <person name="Winkler M.E."/>
        </authorList>
    </citation>
    <scope>NUCLEOTIDE SEQUENCE</scope>
</reference>
<organism evidence="1">
    <name type="scientific">marine metagenome</name>
    <dbReference type="NCBI Taxonomy" id="408172"/>
    <lineage>
        <taxon>unclassified sequences</taxon>
        <taxon>metagenomes</taxon>
        <taxon>ecological metagenomes</taxon>
    </lineage>
</organism>
<accession>A0A382Y1Z2</accession>